<organism evidence="2 3">
    <name type="scientific">Erythrobacter litoralis</name>
    <dbReference type="NCBI Taxonomy" id="39960"/>
    <lineage>
        <taxon>Bacteria</taxon>
        <taxon>Pseudomonadati</taxon>
        <taxon>Pseudomonadota</taxon>
        <taxon>Alphaproteobacteria</taxon>
        <taxon>Sphingomonadales</taxon>
        <taxon>Erythrobacteraceae</taxon>
        <taxon>Erythrobacter/Porphyrobacter group</taxon>
        <taxon>Erythrobacter</taxon>
    </lineage>
</organism>
<evidence type="ECO:0000256" key="1">
    <source>
        <dbReference type="SAM" id="MobiDB-lite"/>
    </source>
</evidence>
<feature type="region of interest" description="Disordered" evidence="1">
    <location>
        <begin position="21"/>
        <end position="45"/>
    </location>
</feature>
<protein>
    <submittedName>
        <fullName evidence="2">Uncharacterized protein</fullName>
    </submittedName>
</protein>
<feature type="compositionally biased region" description="Polar residues" evidence="1">
    <location>
        <begin position="36"/>
        <end position="45"/>
    </location>
</feature>
<dbReference type="Proteomes" id="UP000027866">
    <property type="component" value="Unassembled WGS sequence"/>
</dbReference>
<dbReference type="OrthoDB" id="7392164at2"/>
<keyword evidence="3" id="KW-1185">Reference proteome</keyword>
<dbReference type="PATRIC" id="fig|39960.10.peg.1807"/>
<proteinExistence type="predicted"/>
<dbReference type="AlphaFoldDB" id="A0A074N3P1"/>
<name>A0A074N3P1_9SPHN</name>
<evidence type="ECO:0000313" key="3">
    <source>
        <dbReference type="Proteomes" id="UP000027866"/>
    </source>
</evidence>
<dbReference type="EMBL" id="JMIX01000003">
    <property type="protein sequence ID" value="KEO98798.1"/>
    <property type="molecule type" value="Genomic_DNA"/>
</dbReference>
<sequence length="77" mass="8348">MATGRIDQAITRIEAALSRLESVRPLAPPSADPGEETSQGHENSARVTALVDSHEKLREEVADTLRDLDALIADLEQ</sequence>
<reference evidence="2 3" key="1">
    <citation type="submission" date="2014-04" db="EMBL/GenBank/DDBJ databases">
        <title>A comprehensive comparison of genomes of Erythrobacter spp. Strains.</title>
        <authorList>
            <person name="Zheng Q."/>
        </authorList>
    </citation>
    <scope>NUCLEOTIDE SEQUENCE [LARGE SCALE GENOMIC DNA]</scope>
    <source>
        <strain evidence="2 3">DSM 8509</strain>
    </source>
</reference>
<evidence type="ECO:0000313" key="2">
    <source>
        <dbReference type="EMBL" id="KEO98798.1"/>
    </source>
</evidence>
<comment type="caution">
    <text evidence="2">The sequence shown here is derived from an EMBL/GenBank/DDBJ whole genome shotgun (WGS) entry which is preliminary data.</text>
</comment>
<dbReference type="KEGG" id="elq:Ga0102493_112709"/>
<dbReference type="RefSeq" id="WP_034901155.1">
    <property type="nucleotide sequence ID" value="NZ_CP017057.1"/>
</dbReference>
<gene>
    <name evidence="2" type="ORF">EH32_06745</name>
</gene>
<accession>A0A074N3P1</accession>